<sequence length="105" mass="11521">MMYLFLLSGNAINLAACPIRRLETHTIQECSTAVIAWFVDGSSETLATFTHAEHTEMAKEFISLVVTESLDRAHRRIGALYVEGLIGLAEGAWSDVGDPLLEVDL</sequence>
<name>A0A6J5M2P0_9CAUD</name>
<protein>
    <submittedName>
        <fullName evidence="1">Uncharacterized protein</fullName>
    </submittedName>
</protein>
<reference evidence="1" key="1">
    <citation type="submission" date="2020-04" db="EMBL/GenBank/DDBJ databases">
        <authorList>
            <person name="Chiriac C."/>
            <person name="Salcher M."/>
            <person name="Ghai R."/>
            <person name="Kavagutti S V."/>
        </authorList>
    </citation>
    <scope>NUCLEOTIDE SEQUENCE</scope>
</reference>
<proteinExistence type="predicted"/>
<accession>A0A6J5M2P0</accession>
<gene>
    <name evidence="1" type="ORF">UFOVP349_28</name>
</gene>
<organism evidence="1">
    <name type="scientific">uncultured Caudovirales phage</name>
    <dbReference type="NCBI Taxonomy" id="2100421"/>
    <lineage>
        <taxon>Viruses</taxon>
        <taxon>Duplodnaviria</taxon>
        <taxon>Heunggongvirae</taxon>
        <taxon>Uroviricota</taxon>
        <taxon>Caudoviricetes</taxon>
        <taxon>Peduoviridae</taxon>
        <taxon>Maltschvirus</taxon>
        <taxon>Maltschvirus maltsch</taxon>
    </lineage>
</organism>
<evidence type="ECO:0000313" key="1">
    <source>
        <dbReference type="EMBL" id="CAB4139316.1"/>
    </source>
</evidence>
<dbReference type="EMBL" id="LR796357">
    <property type="protein sequence ID" value="CAB4139316.1"/>
    <property type="molecule type" value="Genomic_DNA"/>
</dbReference>